<evidence type="ECO:0000313" key="2">
    <source>
        <dbReference type="EMBL" id="KRN94308.1"/>
    </source>
</evidence>
<proteinExistence type="predicted"/>
<keyword evidence="1" id="KW-0472">Membrane</keyword>
<gene>
    <name evidence="2" type="ORF">IV81_GL001488</name>
</gene>
<evidence type="ECO:0008006" key="4">
    <source>
        <dbReference type="Google" id="ProtNLM"/>
    </source>
</evidence>
<keyword evidence="3" id="KW-1185">Reference proteome</keyword>
<dbReference type="EMBL" id="JQBX01000006">
    <property type="protein sequence ID" value="KRN94308.1"/>
    <property type="molecule type" value="Genomic_DNA"/>
</dbReference>
<evidence type="ECO:0000256" key="1">
    <source>
        <dbReference type="SAM" id="Phobius"/>
    </source>
</evidence>
<dbReference type="AlphaFoldDB" id="A0A0R2L6U2"/>
<dbReference type="RefSeq" id="WP_201780914.1">
    <property type="nucleotide sequence ID" value="NZ_JQBX01000006.1"/>
</dbReference>
<dbReference type="Proteomes" id="UP000051859">
    <property type="component" value="Unassembled WGS sequence"/>
</dbReference>
<comment type="caution">
    <text evidence="2">The sequence shown here is derived from an EMBL/GenBank/DDBJ whole genome shotgun (WGS) entry which is preliminary data.</text>
</comment>
<dbReference type="PATRIC" id="fig|331679.3.peg.1522"/>
<evidence type="ECO:0000313" key="3">
    <source>
        <dbReference type="Proteomes" id="UP000051859"/>
    </source>
</evidence>
<dbReference type="NCBIfam" id="TIGR02327">
    <property type="entry name" value="int_mem_ywzB"/>
    <property type="match status" value="1"/>
</dbReference>
<dbReference type="STRING" id="331679.IV81_GL001488"/>
<feature type="transmembrane region" description="Helical" evidence="1">
    <location>
        <begin position="6"/>
        <end position="30"/>
    </location>
</feature>
<keyword evidence="1" id="KW-1133">Transmembrane helix</keyword>
<keyword evidence="1" id="KW-0812">Transmembrane</keyword>
<dbReference type="InterPro" id="IPR009526">
    <property type="entry name" value="DUF1146"/>
</dbReference>
<protein>
    <recommendedName>
        <fullName evidence="4">DUF1146 domain-containing protein</fullName>
    </recommendedName>
</protein>
<reference evidence="2 3" key="1">
    <citation type="journal article" date="2015" name="Genome Announc.">
        <title>Expanding the biotechnology potential of lactobacilli through comparative genomics of 213 strains and associated genera.</title>
        <authorList>
            <person name="Sun Z."/>
            <person name="Harris H.M."/>
            <person name="McCann A."/>
            <person name="Guo C."/>
            <person name="Argimon S."/>
            <person name="Zhang W."/>
            <person name="Yang X."/>
            <person name="Jeffery I.B."/>
            <person name="Cooney J.C."/>
            <person name="Kagawa T.F."/>
            <person name="Liu W."/>
            <person name="Song Y."/>
            <person name="Salvetti E."/>
            <person name="Wrobel A."/>
            <person name="Rasinkangas P."/>
            <person name="Parkhill J."/>
            <person name="Rea M.C."/>
            <person name="O'Sullivan O."/>
            <person name="Ritari J."/>
            <person name="Douillard F.P."/>
            <person name="Paul Ross R."/>
            <person name="Yang R."/>
            <person name="Briner A.E."/>
            <person name="Felis G.E."/>
            <person name="de Vos W.M."/>
            <person name="Barrangou R."/>
            <person name="Klaenhammer T.R."/>
            <person name="Caufield P.W."/>
            <person name="Cui Y."/>
            <person name="Zhang H."/>
            <person name="O'Toole P.W."/>
        </authorList>
    </citation>
    <scope>NUCLEOTIDE SEQUENCE [LARGE SCALE GENOMIC DNA]</scope>
    <source>
        <strain evidence="2 3">DSM 18001</strain>
    </source>
</reference>
<name>A0A0R2L6U2_9LACO</name>
<dbReference type="Pfam" id="PF06612">
    <property type="entry name" value="DUF1146"/>
    <property type="match status" value="1"/>
</dbReference>
<sequence>MLGIQSVITLICYLFFILVSFWSIQAIPFYKFMGKYENQAKVLIVLLSVVIGYTVSTFFLNLITTIENLVFLVK</sequence>
<feature type="transmembrane region" description="Helical" evidence="1">
    <location>
        <begin position="42"/>
        <end position="64"/>
    </location>
</feature>
<accession>A0A0R2L6U2</accession>
<organism evidence="2 3">
    <name type="scientific">Pediococcus stilesii</name>
    <dbReference type="NCBI Taxonomy" id="331679"/>
    <lineage>
        <taxon>Bacteria</taxon>
        <taxon>Bacillati</taxon>
        <taxon>Bacillota</taxon>
        <taxon>Bacilli</taxon>
        <taxon>Lactobacillales</taxon>
        <taxon>Lactobacillaceae</taxon>
        <taxon>Pediococcus</taxon>
    </lineage>
</organism>